<proteinExistence type="predicted"/>
<dbReference type="InterPro" id="IPR052726">
    <property type="entry name" value="Phage_Baseplate_Hub"/>
</dbReference>
<dbReference type="EMBL" id="CP003221">
    <property type="protein sequence ID" value="EGJ51828.1"/>
    <property type="molecule type" value="Genomic_DNA"/>
</dbReference>
<dbReference type="InterPro" id="IPR006949">
    <property type="entry name" value="Barrel_Baseplate_J-like"/>
</dbReference>
<dbReference type="Pfam" id="PF26079">
    <property type="entry name" value="Baseplate_J_C"/>
    <property type="match status" value="1"/>
</dbReference>
<name>F3YY52_DESAF</name>
<accession>F3YY52</accession>
<feature type="domain" description="Baseplate protein J-like barrel" evidence="1">
    <location>
        <begin position="105"/>
        <end position="182"/>
    </location>
</feature>
<reference evidence="4 5" key="1">
    <citation type="journal article" date="2011" name="J. Bacteriol.">
        <title>Genome sequence of the mercury-methylating and pleomorphic Desulfovibrio africanus Strain Walvis Bay.</title>
        <authorList>
            <person name="Brown S.D."/>
            <person name="Wall J.D."/>
            <person name="Kucken A.M."/>
            <person name="Gilmour C.C."/>
            <person name="Podar M."/>
            <person name="Brandt C.C."/>
            <person name="Teshima H."/>
            <person name="Detter J.C."/>
            <person name="Han C.S."/>
            <person name="Land M.L."/>
            <person name="Lucas S."/>
            <person name="Han J."/>
            <person name="Pennacchio L."/>
            <person name="Nolan M."/>
            <person name="Pitluck S."/>
            <person name="Woyke T."/>
            <person name="Goodwin L."/>
            <person name="Palumbo A.V."/>
            <person name="Elias D.A."/>
        </authorList>
    </citation>
    <scope>NUCLEOTIDE SEQUENCE [LARGE SCALE GENOMIC DNA]</scope>
    <source>
        <strain evidence="4 5">Walvis Bay</strain>
    </source>
</reference>
<keyword evidence="5" id="KW-1185">Reference proteome</keyword>
<protein>
    <submittedName>
        <fullName evidence="4">Baseplate J family protein</fullName>
    </submittedName>
</protein>
<evidence type="ECO:0000259" key="3">
    <source>
        <dbReference type="Pfam" id="PF26079"/>
    </source>
</evidence>
<dbReference type="KEGG" id="daf:Desaf_3547"/>
<dbReference type="STRING" id="690850.Desaf_3547"/>
<gene>
    <name evidence="4" type="ORF">Desaf_3547</name>
</gene>
<dbReference type="HOGENOM" id="CLU_046415_1_1_7"/>
<dbReference type="Pfam" id="PF04865">
    <property type="entry name" value="Baseplate_J"/>
    <property type="match status" value="1"/>
</dbReference>
<feature type="domain" description="Baseplate J-like central" evidence="2">
    <location>
        <begin position="204"/>
        <end position="274"/>
    </location>
</feature>
<feature type="domain" description="Baseplate J-like C-terminal" evidence="3">
    <location>
        <begin position="286"/>
        <end position="358"/>
    </location>
</feature>
<dbReference type="Proteomes" id="UP000007844">
    <property type="component" value="Chromosome"/>
</dbReference>
<evidence type="ECO:0000313" key="4">
    <source>
        <dbReference type="EMBL" id="EGJ51828.1"/>
    </source>
</evidence>
<dbReference type="PANTHER" id="PTHR35862">
    <property type="entry name" value="FELS-2 PROPHAGE PROTEIN"/>
    <property type="match status" value="1"/>
</dbReference>
<dbReference type="InterPro" id="IPR014507">
    <property type="entry name" value="Baseplate_assembly_J_pred"/>
</dbReference>
<dbReference type="Pfam" id="PF26078">
    <property type="entry name" value="Baseplate_J_M"/>
    <property type="match status" value="1"/>
</dbReference>
<organism evidence="4 5">
    <name type="scientific">Desulfocurvibacter africanus subsp. africanus str. Walvis Bay</name>
    <dbReference type="NCBI Taxonomy" id="690850"/>
    <lineage>
        <taxon>Bacteria</taxon>
        <taxon>Pseudomonadati</taxon>
        <taxon>Thermodesulfobacteriota</taxon>
        <taxon>Desulfovibrionia</taxon>
        <taxon>Desulfovibrionales</taxon>
        <taxon>Desulfovibrionaceae</taxon>
        <taxon>Desulfocurvibacter</taxon>
    </lineage>
</organism>
<dbReference type="InterPro" id="IPR058530">
    <property type="entry name" value="Baseplate_J-like_C"/>
</dbReference>
<evidence type="ECO:0000259" key="1">
    <source>
        <dbReference type="Pfam" id="PF04865"/>
    </source>
</evidence>
<evidence type="ECO:0000259" key="2">
    <source>
        <dbReference type="Pfam" id="PF26078"/>
    </source>
</evidence>
<dbReference type="eggNOG" id="COG3948">
    <property type="taxonomic scope" value="Bacteria"/>
</dbReference>
<evidence type="ECO:0000313" key="5">
    <source>
        <dbReference type="Proteomes" id="UP000007844"/>
    </source>
</evidence>
<dbReference type="RefSeq" id="WP_014261442.1">
    <property type="nucleotide sequence ID" value="NC_016629.1"/>
</dbReference>
<sequence length="374" mass="40092">MNLTNLPEVSFCETDAAKVRDAILLTHQGLTGRSLAPGAPERLFLEALAAIISQQRVIIDDTGRQGLLAYARGAALDHKGAPFVARLPASRAVVRLQFSMPTSQSFAVRIPKGTRATPDGLLMFATREAKDIPIGQKAVEVDAECLEAGSKGNGYVAGQIARLVDPLTWVTAVTNTTESSDGCDEEDDERLRERIALAPESFSVAGPEGAYVFWAKSASALIADVAVLSPSDGRVEVYPLLSGGQVPSPSFCADVAKVLTNKQVRPLTDHVSVLPPSQVQYAIELTYWLRKEDALAEEAIHAAVAKAVDDYILWQRGRLGRDIDPSELVYRVKAAGAKRCQVTSPAYTSLAPSELAVVPGADHVHVAWGDPEDE</sequence>
<dbReference type="InterPro" id="IPR058531">
    <property type="entry name" value="Baseplate_J_M"/>
</dbReference>
<dbReference type="AlphaFoldDB" id="F3YY52"/>
<dbReference type="PIRSF" id="PIRSF020481">
    <property type="entry name" value="BAP"/>
    <property type="match status" value="1"/>
</dbReference>
<dbReference type="PANTHER" id="PTHR35862:SF1">
    <property type="entry name" value="FELS-2 PROPHAGE PROTEIN"/>
    <property type="match status" value="1"/>
</dbReference>